<dbReference type="NCBIfam" id="TIGR01730">
    <property type="entry name" value="RND_mfp"/>
    <property type="match status" value="1"/>
</dbReference>
<evidence type="ECO:0000256" key="2">
    <source>
        <dbReference type="SAM" id="Coils"/>
    </source>
</evidence>
<keyword evidence="7" id="KW-1185">Reference proteome</keyword>
<feature type="region of interest" description="Disordered" evidence="3">
    <location>
        <begin position="1"/>
        <end position="62"/>
    </location>
</feature>
<evidence type="ECO:0000313" key="7">
    <source>
        <dbReference type="Proteomes" id="UP000219465"/>
    </source>
</evidence>
<feature type="domain" description="CusB-like beta-barrel" evidence="4">
    <location>
        <begin position="277"/>
        <end position="345"/>
    </location>
</feature>
<dbReference type="Gene3D" id="2.40.30.170">
    <property type="match status" value="1"/>
</dbReference>
<dbReference type="Pfam" id="PF25954">
    <property type="entry name" value="Beta-barrel_RND_2"/>
    <property type="match status" value="1"/>
</dbReference>
<dbReference type="SUPFAM" id="SSF111369">
    <property type="entry name" value="HlyD-like secretion proteins"/>
    <property type="match status" value="1"/>
</dbReference>
<feature type="compositionally biased region" description="Low complexity" evidence="3">
    <location>
        <begin position="37"/>
        <end position="49"/>
    </location>
</feature>
<evidence type="ECO:0000256" key="1">
    <source>
        <dbReference type="ARBA" id="ARBA00009477"/>
    </source>
</evidence>
<evidence type="ECO:0000259" key="4">
    <source>
        <dbReference type="Pfam" id="PF25954"/>
    </source>
</evidence>
<dbReference type="InterPro" id="IPR058792">
    <property type="entry name" value="Beta-barrel_RND_2"/>
</dbReference>
<organism evidence="6 7">
    <name type="scientific">Hoeflea halophila</name>
    <dbReference type="NCBI Taxonomy" id="714899"/>
    <lineage>
        <taxon>Bacteria</taxon>
        <taxon>Pseudomonadati</taxon>
        <taxon>Pseudomonadota</taxon>
        <taxon>Alphaproteobacteria</taxon>
        <taxon>Hyphomicrobiales</taxon>
        <taxon>Rhizobiaceae</taxon>
        <taxon>Hoeflea</taxon>
    </lineage>
</organism>
<dbReference type="OrthoDB" id="9806939at2"/>
<dbReference type="GO" id="GO:1990281">
    <property type="term" value="C:efflux pump complex"/>
    <property type="evidence" value="ECO:0007669"/>
    <property type="project" value="TreeGrafter"/>
</dbReference>
<dbReference type="Gene3D" id="1.10.287.470">
    <property type="entry name" value="Helix hairpin bin"/>
    <property type="match status" value="1"/>
</dbReference>
<dbReference type="Gene3D" id="2.40.50.100">
    <property type="match status" value="1"/>
</dbReference>
<dbReference type="EMBL" id="OCPC01000005">
    <property type="protein sequence ID" value="SOE18242.1"/>
    <property type="molecule type" value="Genomic_DNA"/>
</dbReference>
<dbReference type="Proteomes" id="UP000219465">
    <property type="component" value="Unassembled WGS sequence"/>
</dbReference>
<evidence type="ECO:0000313" key="6">
    <source>
        <dbReference type="EMBL" id="SOE18242.1"/>
    </source>
</evidence>
<dbReference type="Pfam" id="PF25973">
    <property type="entry name" value="BSH_CzcB"/>
    <property type="match status" value="1"/>
</dbReference>
<comment type="similarity">
    <text evidence="1">Belongs to the membrane fusion protein (MFP) (TC 8.A.1) family.</text>
</comment>
<dbReference type="PANTHER" id="PTHR30469:SF29">
    <property type="entry name" value="BLR2860 PROTEIN"/>
    <property type="match status" value="1"/>
</dbReference>
<protein>
    <submittedName>
        <fullName evidence="6">Multidrug efflux system membrane fusion protein</fullName>
    </submittedName>
</protein>
<dbReference type="AlphaFoldDB" id="A0A286IDU1"/>
<gene>
    <name evidence="6" type="ORF">SAMN05877838_3163</name>
</gene>
<evidence type="ECO:0000256" key="3">
    <source>
        <dbReference type="SAM" id="MobiDB-lite"/>
    </source>
</evidence>
<name>A0A286IDU1_9HYPH</name>
<accession>A0A286IDU1</accession>
<sequence>MSDTKNESTLNDDVLPASDSPDSEKEEKTEEADKDATASSDADNTTSTNLQSSSKDNRVSGERKTLTFDSDKGASRSTWIAALLLLALVGWMGSGFVIPSEEDVPEPVAVQEAAAVAVAVRASIAKTVTLFFQAEGQAQPDRDTVIRAEASGDVAEVLVRKGQDLQEGDIIARLSSNRVEADLKRAIEERDRAQREFDNATTLLERGVSTADRVVQAQAALAGAKAAVTAAEEAVESTNIVAPFNGRIETLSLDAGEFISAGSEVGRIVDNQPLRVALQVPQQALRRIKNGQTALVSFITGEKREGSVVFVGTSASAETRTFLAEIEVANENGIIPAGISAEISIPTGEEQAHFISPSVVSLSPDGVTGVKTVEDGRVVFHDISVVRAEVEGIWVTGLPDEAQIITIGQGFVRDGETVVARPEPTSDVAEELLEGTSQ</sequence>
<dbReference type="PANTHER" id="PTHR30469">
    <property type="entry name" value="MULTIDRUG RESISTANCE PROTEIN MDTA"/>
    <property type="match status" value="1"/>
</dbReference>
<dbReference type="InterPro" id="IPR006143">
    <property type="entry name" value="RND_pump_MFP"/>
</dbReference>
<evidence type="ECO:0000259" key="5">
    <source>
        <dbReference type="Pfam" id="PF25973"/>
    </source>
</evidence>
<dbReference type="InterPro" id="IPR058647">
    <property type="entry name" value="BSH_CzcB-like"/>
</dbReference>
<proteinExistence type="inferred from homology"/>
<feature type="coiled-coil region" evidence="2">
    <location>
        <begin position="176"/>
        <end position="203"/>
    </location>
</feature>
<keyword evidence="2" id="KW-0175">Coiled coil</keyword>
<reference evidence="7" key="1">
    <citation type="submission" date="2017-08" db="EMBL/GenBank/DDBJ databases">
        <authorList>
            <person name="Varghese N."/>
            <person name="Submissions S."/>
        </authorList>
    </citation>
    <scope>NUCLEOTIDE SEQUENCE [LARGE SCALE GENOMIC DNA]</scope>
    <source>
        <strain evidence="7">KCTC 23107</strain>
    </source>
</reference>
<feature type="domain" description="CzcB-like barrel-sandwich hybrid" evidence="5">
    <location>
        <begin position="145"/>
        <end position="270"/>
    </location>
</feature>
<dbReference type="GO" id="GO:0015562">
    <property type="term" value="F:efflux transmembrane transporter activity"/>
    <property type="evidence" value="ECO:0007669"/>
    <property type="project" value="TreeGrafter"/>
</dbReference>